<gene>
    <name evidence="3" type="ORF">ENQ20_18730</name>
</gene>
<dbReference type="Gene3D" id="3.90.230.10">
    <property type="entry name" value="Creatinase/methionine aminopeptidase superfamily"/>
    <property type="match status" value="1"/>
</dbReference>
<dbReference type="PANTHER" id="PTHR46112:SF2">
    <property type="entry name" value="XAA-PRO AMINOPEPTIDASE P-RELATED"/>
    <property type="match status" value="1"/>
</dbReference>
<name>A0A7C1FJN4_9CHLR</name>
<evidence type="ECO:0000313" key="3">
    <source>
        <dbReference type="EMBL" id="HDX33496.1"/>
    </source>
</evidence>
<keyword evidence="3" id="KW-0645">Protease</keyword>
<dbReference type="Gene3D" id="3.40.350.10">
    <property type="entry name" value="Creatinase/prolidase N-terminal domain"/>
    <property type="match status" value="1"/>
</dbReference>
<keyword evidence="3" id="KW-0378">Hydrolase</keyword>
<feature type="domain" description="Peptidase M24" evidence="1">
    <location>
        <begin position="135"/>
        <end position="330"/>
    </location>
</feature>
<dbReference type="InterPro" id="IPR000587">
    <property type="entry name" value="Creatinase_N"/>
</dbReference>
<dbReference type="EMBL" id="DSMG01000194">
    <property type="protein sequence ID" value="HDX33496.1"/>
    <property type="molecule type" value="Genomic_DNA"/>
</dbReference>
<protein>
    <submittedName>
        <fullName evidence="3">Aminopeptidase P family protein</fullName>
    </submittedName>
</protein>
<proteinExistence type="predicted"/>
<dbReference type="PANTHER" id="PTHR46112">
    <property type="entry name" value="AMINOPEPTIDASE"/>
    <property type="match status" value="1"/>
</dbReference>
<dbReference type="SUPFAM" id="SSF55920">
    <property type="entry name" value="Creatinase/aminopeptidase"/>
    <property type="match status" value="1"/>
</dbReference>
<keyword evidence="3" id="KW-0031">Aminopeptidase</keyword>
<dbReference type="CDD" id="cd01066">
    <property type="entry name" value="APP_MetAP"/>
    <property type="match status" value="1"/>
</dbReference>
<organism evidence="3">
    <name type="scientific">Caldilinea aerophila</name>
    <dbReference type="NCBI Taxonomy" id="133453"/>
    <lineage>
        <taxon>Bacteria</taxon>
        <taxon>Bacillati</taxon>
        <taxon>Chloroflexota</taxon>
        <taxon>Caldilineae</taxon>
        <taxon>Caldilineales</taxon>
        <taxon>Caldilineaceae</taxon>
        <taxon>Caldilinea</taxon>
    </lineage>
</organism>
<evidence type="ECO:0000259" key="1">
    <source>
        <dbReference type="Pfam" id="PF00557"/>
    </source>
</evidence>
<dbReference type="GO" id="GO:0004177">
    <property type="term" value="F:aminopeptidase activity"/>
    <property type="evidence" value="ECO:0007669"/>
    <property type="project" value="UniProtKB-KW"/>
</dbReference>
<dbReference type="InterPro" id="IPR050659">
    <property type="entry name" value="Peptidase_M24B"/>
</dbReference>
<dbReference type="Pfam" id="PF01321">
    <property type="entry name" value="Creatinase_N"/>
    <property type="match status" value="1"/>
</dbReference>
<dbReference type="SUPFAM" id="SSF53092">
    <property type="entry name" value="Creatinase/prolidase N-terminal domain"/>
    <property type="match status" value="1"/>
</dbReference>
<dbReference type="InterPro" id="IPR000994">
    <property type="entry name" value="Pept_M24"/>
</dbReference>
<dbReference type="InterPro" id="IPR036005">
    <property type="entry name" value="Creatinase/aminopeptidase-like"/>
</dbReference>
<evidence type="ECO:0000259" key="2">
    <source>
        <dbReference type="Pfam" id="PF01321"/>
    </source>
</evidence>
<comment type="caution">
    <text evidence="3">The sequence shown here is derived from an EMBL/GenBank/DDBJ whole genome shotgun (WGS) entry which is preliminary data.</text>
</comment>
<sequence>MGLQEERLAQIRAFMHTREIDALVLRRVSSFAWATAGHRSYVNTASSDGIATLVITADEQFVVTNTIEAPRLEQEEGLAAAGWTLRVAPWWKADDTVAQLVAGKRVGADFAMANAQDLSDAIAWQRSLLLPQEHERFRALGRICAEAMNAAIRSIASGMSEYEIAAQLAYETERRGAQAIVNLIATDERIFKFRHPLPTDKRLNNYAMLVLCGRCDGLVCSITRLVHFGKLPDSLRVKADAVAQIDAAFILSTQPGRTLGDVFADGQAAYAATGFTDEWQYHHQGGPAAYEPRELIATPGVAQVVTAGQVYAWNPSIAGVKSEDTILVTENGVEVLTAIEGWPMQEVSINGRTIARPAILEV</sequence>
<accession>A0A7C1FJN4</accession>
<dbReference type="Pfam" id="PF00557">
    <property type="entry name" value="Peptidase_M24"/>
    <property type="match status" value="1"/>
</dbReference>
<feature type="domain" description="Creatinase N-terminal" evidence="2">
    <location>
        <begin position="7"/>
        <end position="116"/>
    </location>
</feature>
<dbReference type="AlphaFoldDB" id="A0A7C1FJN4"/>
<dbReference type="InterPro" id="IPR029149">
    <property type="entry name" value="Creatin/AminoP/Spt16_N"/>
</dbReference>
<reference evidence="3" key="1">
    <citation type="journal article" date="2020" name="mSystems">
        <title>Genome- and Community-Level Interaction Insights into Carbon Utilization and Element Cycling Functions of Hydrothermarchaeota in Hydrothermal Sediment.</title>
        <authorList>
            <person name="Zhou Z."/>
            <person name="Liu Y."/>
            <person name="Xu W."/>
            <person name="Pan J."/>
            <person name="Luo Z.H."/>
            <person name="Li M."/>
        </authorList>
    </citation>
    <scope>NUCLEOTIDE SEQUENCE [LARGE SCALE GENOMIC DNA]</scope>
    <source>
        <strain evidence="3">SpSt-289</strain>
    </source>
</reference>